<dbReference type="GeneID" id="93645956"/>
<dbReference type="InterPro" id="IPR010992">
    <property type="entry name" value="IHF-like_DNA-bd_dom_sf"/>
</dbReference>
<dbReference type="InterPro" id="IPR000119">
    <property type="entry name" value="Hist_DNA-bd"/>
</dbReference>
<keyword evidence="2" id="KW-0226">DNA condensation</keyword>
<dbReference type="GO" id="GO:0030261">
    <property type="term" value="P:chromosome condensation"/>
    <property type="evidence" value="ECO:0007669"/>
    <property type="project" value="UniProtKB-KW"/>
</dbReference>
<reference evidence="5 6" key="1">
    <citation type="journal article" date="2015" name="Genome Announc.">
        <title>Complete genome sequences for 35 biothreat assay-relevant bacillus species.</title>
        <authorList>
            <person name="Johnson S.L."/>
            <person name="Daligault H.E."/>
            <person name="Davenport K.W."/>
            <person name="Jaissle J."/>
            <person name="Frey K.G."/>
            <person name="Ladner J.T."/>
            <person name="Broomall S.M."/>
            <person name="Bishop-Lilly K.A."/>
            <person name="Bruce D.C."/>
            <person name="Gibbons H.S."/>
            <person name="Coyne S.R."/>
            <person name="Lo C.C."/>
            <person name="Meincke L."/>
            <person name="Munk A.C."/>
            <person name="Koroleva G.I."/>
            <person name="Rosenzweig C.N."/>
            <person name="Palacios G.F."/>
            <person name="Redden C.L."/>
            <person name="Minogue T.D."/>
            <person name="Chain P.S."/>
        </authorList>
    </citation>
    <scope>NUCLEOTIDE SEQUENCE [LARGE SCALE GENOMIC DNA]</scope>
    <source>
        <strain evidence="6">ATCC 14581 / DSM 32 / JCM 2506 / NBRC 15308 / NCIMB 9376 / NCTC 10342 / NRRL B-14308 / VKM B-512</strain>
        <plasmid evidence="5 6">pBMV_2</plasmid>
    </source>
</reference>
<evidence type="ECO:0000256" key="2">
    <source>
        <dbReference type="ARBA" id="ARBA00023067"/>
    </source>
</evidence>
<dbReference type="HOGENOM" id="CLU_105066_3_1_9"/>
<dbReference type="CDD" id="cd13831">
    <property type="entry name" value="HU"/>
    <property type="match status" value="1"/>
</dbReference>
<gene>
    <name evidence="5" type="primary">hup</name>
    <name evidence="5" type="ORF">BG04_5894</name>
</gene>
<dbReference type="Pfam" id="PF00216">
    <property type="entry name" value="Bac_DNA_binding"/>
    <property type="match status" value="1"/>
</dbReference>
<evidence type="ECO:0000256" key="3">
    <source>
        <dbReference type="ARBA" id="ARBA00023125"/>
    </source>
</evidence>
<keyword evidence="3 5" id="KW-0238">DNA-binding</keyword>
<sequence length="90" mass="9831">MNKAELVNTVAIKTSLTKRDARKAANALFETISETLAKGERIHLIGFGKFEVRGRAARTGCNPQTGEKISIPAFEFPAFKPGKDLKEAVK</sequence>
<name>A0A0B6AX29_PRIM2</name>
<dbReference type="SMART" id="SM00411">
    <property type="entry name" value="BHL"/>
    <property type="match status" value="1"/>
</dbReference>
<comment type="similarity">
    <text evidence="1 4">Belongs to the bacterial histone-like protein family.</text>
</comment>
<keyword evidence="5" id="KW-0614">Plasmid</keyword>
<dbReference type="GO" id="GO:0005829">
    <property type="term" value="C:cytosol"/>
    <property type="evidence" value="ECO:0007669"/>
    <property type="project" value="TreeGrafter"/>
</dbReference>
<dbReference type="AlphaFoldDB" id="A0A0B6AX29"/>
<evidence type="ECO:0000313" key="6">
    <source>
        <dbReference type="Proteomes" id="UP000031829"/>
    </source>
</evidence>
<organism evidence="5 6">
    <name type="scientific">Priestia megaterium (strain ATCC 14581 / DSM 32 / CCUG 1817 / JCM 2506 / NBRC 15308 / NCIMB 9376 / NCTC 10342 / NRRL B-14308 / VKM B-512 / Ford 19)</name>
    <name type="common">Bacillus megaterium</name>
    <dbReference type="NCBI Taxonomy" id="1348623"/>
    <lineage>
        <taxon>Bacteria</taxon>
        <taxon>Bacillati</taxon>
        <taxon>Bacillota</taxon>
        <taxon>Bacilli</taxon>
        <taxon>Bacillales</taxon>
        <taxon>Bacillaceae</taxon>
        <taxon>Priestia</taxon>
    </lineage>
</organism>
<dbReference type="Proteomes" id="UP000031829">
    <property type="component" value="Plasmid pBMV_2"/>
</dbReference>
<dbReference type="GO" id="GO:0003677">
    <property type="term" value="F:DNA binding"/>
    <property type="evidence" value="ECO:0007669"/>
    <property type="project" value="UniProtKB-KW"/>
</dbReference>
<dbReference type="RefSeq" id="WP_034655711.1">
    <property type="nucleotide sequence ID" value="NZ_BCVB01000018.1"/>
</dbReference>
<protein>
    <submittedName>
        <fullName evidence="5">DNA-binding protein HU</fullName>
    </submittedName>
</protein>
<dbReference type="KEGG" id="bmeg:BG04_5894"/>
<dbReference type="SUPFAM" id="SSF47729">
    <property type="entry name" value="IHF-like DNA-binding proteins"/>
    <property type="match status" value="1"/>
</dbReference>
<dbReference type="InterPro" id="IPR020816">
    <property type="entry name" value="Histone-like_DNA-bd_CS"/>
</dbReference>
<dbReference type="PRINTS" id="PR01727">
    <property type="entry name" value="DNABINDINGHU"/>
</dbReference>
<proteinExistence type="inferred from homology"/>
<dbReference type="PROSITE" id="PS00045">
    <property type="entry name" value="HISTONE_LIKE"/>
    <property type="match status" value="1"/>
</dbReference>
<dbReference type="PANTHER" id="PTHR33175:SF3">
    <property type="entry name" value="DNA-BINDING PROTEIN HU-BETA"/>
    <property type="match status" value="1"/>
</dbReference>
<geneLocation type="plasmid" evidence="5 6">
    <name>pBMV_2</name>
</geneLocation>
<dbReference type="GO" id="GO:0030527">
    <property type="term" value="F:structural constituent of chromatin"/>
    <property type="evidence" value="ECO:0007669"/>
    <property type="project" value="InterPro"/>
</dbReference>
<evidence type="ECO:0000313" key="5">
    <source>
        <dbReference type="EMBL" id="AJI25672.1"/>
    </source>
</evidence>
<dbReference type="PANTHER" id="PTHR33175">
    <property type="entry name" value="DNA-BINDING PROTEIN HU"/>
    <property type="match status" value="1"/>
</dbReference>
<dbReference type="Gene3D" id="4.10.520.10">
    <property type="entry name" value="IHF-like DNA-binding proteins"/>
    <property type="match status" value="1"/>
</dbReference>
<accession>A0A0B6AX29</accession>
<evidence type="ECO:0000256" key="1">
    <source>
        <dbReference type="ARBA" id="ARBA00010529"/>
    </source>
</evidence>
<evidence type="ECO:0000256" key="4">
    <source>
        <dbReference type="RuleBase" id="RU003939"/>
    </source>
</evidence>
<dbReference type="EMBL" id="CP009921">
    <property type="protein sequence ID" value="AJI25672.1"/>
    <property type="molecule type" value="Genomic_DNA"/>
</dbReference>